<evidence type="ECO:0000256" key="1">
    <source>
        <dbReference type="ARBA" id="ARBA00023015"/>
    </source>
</evidence>
<keyword evidence="6" id="KW-1185">Reference proteome</keyword>
<proteinExistence type="predicted"/>
<comment type="caution">
    <text evidence="5">The sequence shown here is derived from an EMBL/GenBank/DDBJ whole genome shotgun (WGS) entry which is preliminary data.</text>
</comment>
<evidence type="ECO:0000259" key="4">
    <source>
        <dbReference type="PROSITE" id="PS50949"/>
    </source>
</evidence>
<dbReference type="GO" id="GO:0003677">
    <property type="term" value="F:DNA binding"/>
    <property type="evidence" value="ECO:0007669"/>
    <property type="project" value="UniProtKB-KW"/>
</dbReference>
<gene>
    <name evidence="5" type="ORF">B0I33_107189</name>
</gene>
<dbReference type="OrthoDB" id="5182935at2"/>
<evidence type="ECO:0000256" key="2">
    <source>
        <dbReference type="ARBA" id="ARBA00023125"/>
    </source>
</evidence>
<sequence length="211" mass="23467">MSLTDTVHDQLKAQILRVERSPGDVLYEGDLAAEFGVSKTPVREALRLLAHDGWVLVLPRKGYLVRPVELSDVRDIFGIRRLFEPTLAAQAARSATPAQLDELDALVTEQADAGTDLERALNAARRFHLALAGIGGSSRTRRILENLIDEVRRLHFLLPNVEDHITSAEELDAHRRLVEALRGRDADKVRELMHHHLDEVATALVKGFAGI</sequence>
<evidence type="ECO:0000256" key="3">
    <source>
        <dbReference type="ARBA" id="ARBA00023163"/>
    </source>
</evidence>
<dbReference type="InterPro" id="IPR036388">
    <property type="entry name" value="WH-like_DNA-bd_sf"/>
</dbReference>
<dbReference type="Pfam" id="PF07729">
    <property type="entry name" value="FCD"/>
    <property type="match status" value="1"/>
</dbReference>
<dbReference type="SUPFAM" id="SSF46785">
    <property type="entry name" value="Winged helix' DNA-binding domain"/>
    <property type="match status" value="1"/>
</dbReference>
<dbReference type="GO" id="GO:0003700">
    <property type="term" value="F:DNA-binding transcription factor activity"/>
    <property type="evidence" value="ECO:0007669"/>
    <property type="project" value="InterPro"/>
</dbReference>
<evidence type="ECO:0000313" key="5">
    <source>
        <dbReference type="EMBL" id="PRX46612.1"/>
    </source>
</evidence>
<accession>A0A2T0LSL4</accession>
<keyword evidence="1" id="KW-0805">Transcription regulation</keyword>
<dbReference type="Gene3D" id="1.20.120.530">
    <property type="entry name" value="GntR ligand-binding domain-like"/>
    <property type="match status" value="1"/>
</dbReference>
<dbReference type="CDD" id="cd07377">
    <property type="entry name" value="WHTH_GntR"/>
    <property type="match status" value="1"/>
</dbReference>
<dbReference type="SUPFAM" id="SSF48008">
    <property type="entry name" value="GntR ligand-binding domain-like"/>
    <property type="match status" value="1"/>
</dbReference>
<dbReference type="PROSITE" id="PS50949">
    <property type="entry name" value="HTH_GNTR"/>
    <property type="match status" value="1"/>
</dbReference>
<dbReference type="Pfam" id="PF00392">
    <property type="entry name" value="GntR"/>
    <property type="match status" value="1"/>
</dbReference>
<dbReference type="SMART" id="SM00345">
    <property type="entry name" value="HTH_GNTR"/>
    <property type="match status" value="1"/>
</dbReference>
<dbReference type="Proteomes" id="UP000238362">
    <property type="component" value="Unassembled WGS sequence"/>
</dbReference>
<dbReference type="InterPro" id="IPR036390">
    <property type="entry name" value="WH_DNA-bd_sf"/>
</dbReference>
<evidence type="ECO:0000313" key="6">
    <source>
        <dbReference type="Proteomes" id="UP000238362"/>
    </source>
</evidence>
<dbReference type="Gene3D" id="1.10.10.10">
    <property type="entry name" value="Winged helix-like DNA-binding domain superfamily/Winged helix DNA-binding domain"/>
    <property type="match status" value="1"/>
</dbReference>
<dbReference type="PANTHER" id="PTHR43537">
    <property type="entry name" value="TRANSCRIPTIONAL REGULATOR, GNTR FAMILY"/>
    <property type="match status" value="1"/>
</dbReference>
<protein>
    <submittedName>
        <fullName evidence="5">DNA-binding GntR family transcriptional regulator</fullName>
    </submittedName>
</protein>
<organism evidence="5 6">
    <name type="scientific">Prauserella shujinwangii</name>
    <dbReference type="NCBI Taxonomy" id="1453103"/>
    <lineage>
        <taxon>Bacteria</taxon>
        <taxon>Bacillati</taxon>
        <taxon>Actinomycetota</taxon>
        <taxon>Actinomycetes</taxon>
        <taxon>Pseudonocardiales</taxon>
        <taxon>Pseudonocardiaceae</taxon>
        <taxon>Prauserella</taxon>
    </lineage>
</organism>
<feature type="domain" description="HTH gntR-type" evidence="4">
    <location>
        <begin position="1"/>
        <end position="68"/>
    </location>
</feature>
<dbReference type="EMBL" id="PVNH01000007">
    <property type="protein sequence ID" value="PRX46612.1"/>
    <property type="molecule type" value="Genomic_DNA"/>
</dbReference>
<dbReference type="SMART" id="SM00895">
    <property type="entry name" value="FCD"/>
    <property type="match status" value="1"/>
</dbReference>
<reference evidence="5 6" key="1">
    <citation type="submission" date="2018-03" db="EMBL/GenBank/DDBJ databases">
        <title>Genomic Encyclopedia of Type Strains, Phase III (KMG-III): the genomes of soil and plant-associated and newly described type strains.</title>
        <authorList>
            <person name="Whitman W."/>
        </authorList>
    </citation>
    <scope>NUCLEOTIDE SEQUENCE [LARGE SCALE GENOMIC DNA]</scope>
    <source>
        <strain evidence="5 6">CGMCC 4.7125</strain>
    </source>
</reference>
<dbReference type="AlphaFoldDB" id="A0A2T0LSL4"/>
<dbReference type="RefSeq" id="WP_106180006.1">
    <property type="nucleotide sequence ID" value="NZ_PVNH01000007.1"/>
</dbReference>
<name>A0A2T0LSL4_9PSEU</name>
<keyword evidence="3" id="KW-0804">Transcription</keyword>
<dbReference type="InterPro" id="IPR008920">
    <property type="entry name" value="TF_FadR/GntR_C"/>
</dbReference>
<dbReference type="InterPro" id="IPR000524">
    <property type="entry name" value="Tscrpt_reg_HTH_GntR"/>
</dbReference>
<dbReference type="InterPro" id="IPR011711">
    <property type="entry name" value="GntR_C"/>
</dbReference>
<keyword evidence="2 5" id="KW-0238">DNA-binding</keyword>
<dbReference type="PANTHER" id="PTHR43537:SF45">
    <property type="entry name" value="GNTR FAMILY REGULATORY PROTEIN"/>
    <property type="match status" value="1"/>
</dbReference>